<keyword evidence="2" id="KW-1185">Reference proteome</keyword>
<dbReference type="OrthoDB" id="5592268at2759"/>
<dbReference type="EMBL" id="AVOT02000049">
    <property type="protein sequence ID" value="MBW0460702.1"/>
    <property type="molecule type" value="Genomic_DNA"/>
</dbReference>
<dbReference type="Proteomes" id="UP000765509">
    <property type="component" value="Unassembled WGS sequence"/>
</dbReference>
<gene>
    <name evidence="1" type="ORF">O181_000417</name>
</gene>
<organism evidence="1 2">
    <name type="scientific">Austropuccinia psidii MF-1</name>
    <dbReference type="NCBI Taxonomy" id="1389203"/>
    <lineage>
        <taxon>Eukaryota</taxon>
        <taxon>Fungi</taxon>
        <taxon>Dikarya</taxon>
        <taxon>Basidiomycota</taxon>
        <taxon>Pucciniomycotina</taxon>
        <taxon>Pucciniomycetes</taxon>
        <taxon>Pucciniales</taxon>
        <taxon>Sphaerophragmiaceae</taxon>
        <taxon>Austropuccinia</taxon>
    </lineage>
</organism>
<dbReference type="AlphaFoldDB" id="A0A9Q3B8M6"/>
<evidence type="ECO:0008006" key="3">
    <source>
        <dbReference type="Google" id="ProtNLM"/>
    </source>
</evidence>
<evidence type="ECO:0000313" key="2">
    <source>
        <dbReference type="Proteomes" id="UP000765509"/>
    </source>
</evidence>
<protein>
    <recommendedName>
        <fullName evidence="3">Integrase zinc-binding domain-containing protein</fullName>
    </recommendedName>
</protein>
<name>A0A9Q3B8M6_9BASI</name>
<accession>A0A9Q3B8M6</accession>
<evidence type="ECO:0000313" key="1">
    <source>
        <dbReference type="EMBL" id="MBW0460702.1"/>
    </source>
</evidence>
<sequence>MGQMIEYRTKEKIASTDLWPQWEQELSEYINTCERCPKANRNHENKYRLLKHIEEPKSPWEITNMAWVTEIVPGGKESYNTCLVIAGRLRKIFRCLPFHKEDTSIDTAFSF</sequence>
<comment type="caution">
    <text evidence="1">The sequence shown here is derived from an EMBL/GenBank/DDBJ whole genome shotgun (WGS) entry which is preliminary data.</text>
</comment>
<proteinExistence type="predicted"/>
<reference evidence="1" key="1">
    <citation type="submission" date="2021-03" db="EMBL/GenBank/DDBJ databases">
        <title>Draft genome sequence of rust myrtle Austropuccinia psidii MF-1, a brazilian biotype.</title>
        <authorList>
            <person name="Quecine M.C."/>
            <person name="Pachon D.M.R."/>
            <person name="Bonatelli M.L."/>
            <person name="Correr F.H."/>
            <person name="Franceschini L.M."/>
            <person name="Leite T.F."/>
            <person name="Margarido G.R.A."/>
            <person name="Almeida C.A."/>
            <person name="Ferrarezi J.A."/>
            <person name="Labate C.A."/>
        </authorList>
    </citation>
    <scope>NUCLEOTIDE SEQUENCE</scope>
    <source>
        <strain evidence="1">MF-1</strain>
    </source>
</reference>